<name>N1Q913_PSEFD</name>
<dbReference type="RefSeq" id="XP_007920840.1">
    <property type="nucleotide sequence ID" value="XM_007922649.1"/>
</dbReference>
<dbReference type="Proteomes" id="UP000016932">
    <property type="component" value="Unassembled WGS sequence"/>
</dbReference>
<dbReference type="AlphaFoldDB" id="N1Q913"/>
<dbReference type="EMBL" id="KB446555">
    <property type="protein sequence ID" value="EME87378.1"/>
    <property type="molecule type" value="Genomic_DNA"/>
</dbReference>
<protein>
    <submittedName>
        <fullName evidence="1">Uncharacterized protein</fullName>
    </submittedName>
</protein>
<evidence type="ECO:0000313" key="2">
    <source>
        <dbReference type="Proteomes" id="UP000016932"/>
    </source>
</evidence>
<dbReference type="HOGENOM" id="CLU_2307236_0_0_1"/>
<sequence>MPRPACGSQLNSPVRRCAWDRFPEFELFSRWNWDFADKTGRGSGMSGFNVFYQLFLKPHVIHIPGLRGIPLLQSGCVTALPEPHSCTLRFSEMADGGDPC</sequence>
<accession>N1Q913</accession>
<reference evidence="1 2" key="1">
    <citation type="journal article" date="2012" name="PLoS Pathog.">
        <title>Diverse lifestyles and strategies of plant pathogenesis encoded in the genomes of eighteen Dothideomycetes fungi.</title>
        <authorList>
            <person name="Ohm R.A."/>
            <person name="Feau N."/>
            <person name="Henrissat B."/>
            <person name="Schoch C.L."/>
            <person name="Horwitz B.A."/>
            <person name="Barry K.W."/>
            <person name="Condon B.J."/>
            <person name="Copeland A.C."/>
            <person name="Dhillon B."/>
            <person name="Glaser F."/>
            <person name="Hesse C.N."/>
            <person name="Kosti I."/>
            <person name="LaButti K."/>
            <person name="Lindquist E.A."/>
            <person name="Lucas S."/>
            <person name="Salamov A.A."/>
            <person name="Bradshaw R.E."/>
            <person name="Ciuffetti L."/>
            <person name="Hamelin R.C."/>
            <person name="Kema G.H.J."/>
            <person name="Lawrence C."/>
            <person name="Scott J.A."/>
            <person name="Spatafora J.W."/>
            <person name="Turgeon B.G."/>
            <person name="de Wit P.J.G.M."/>
            <person name="Zhong S."/>
            <person name="Goodwin S.B."/>
            <person name="Grigoriev I.V."/>
        </authorList>
    </citation>
    <scope>NUCLEOTIDE SEQUENCE [LARGE SCALE GENOMIC DNA]</scope>
    <source>
        <strain evidence="1 2">CIRAD86</strain>
    </source>
</reference>
<gene>
    <name evidence="1" type="ORF">MYCFIDRAFT_169218</name>
</gene>
<organism evidence="1 2">
    <name type="scientific">Pseudocercospora fijiensis (strain CIRAD86)</name>
    <name type="common">Black leaf streak disease fungus</name>
    <name type="synonym">Mycosphaerella fijiensis</name>
    <dbReference type="NCBI Taxonomy" id="383855"/>
    <lineage>
        <taxon>Eukaryota</taxon>
        <taxon>Fungi</taxon>
        <taxon>Dikarya</taxon>
        <taxon>Ascomycota</taxon>
        <taxon>Pezizomycotina</taxon>
        <taxon>Dothideomycetes</taxon>
        <taxon>Dothideomycetidae</taxon>
        <taxon>Mycosphaerellales</taxon>
        <taxon>Mycosphaerellaceae</taxon>
        <taxon>Pseudocercospora</taxon>
    </lineage>
</organism>
<proteinExistence type="predicted"/>
<keyword evidence="2" id="KW-1185">Reference proteome</keyword>
<dbReference type="VEuPathDB" id="FungiDB:MYCFIDRAFT_169218"/>
<dbReference type="KEGG" id="pfj:MYCFIDRAFT_169218"/>
<dbReference type="GeneID" id="19332333"/>
<evidence type="ECO:0000313" key="1">
    <source>
        <dbReference type="EMBL" id="EME87378.1"/>
    </source>
</evidence>